<dbReference type="GO" id="GO:0070086">
    <property type="term" value="P:ubiquitin-dependent endocytosis"/>
    <property type="evidence" value="ECO:0007669"/>
    <property type="project" value="TreeGrafter"/>
</dbReference>
<dbReference type="SUPFAM" id="SSF81296">
    <property type="entry name" value="E set domains"/>
    <property type="match status" value="1"/>
</dbReference>
<evidence type="ECO:0000256" key="3">
    <source>
        <dbReference type="ARBA" id="ARBA00038766"/>
    </source>
</evidence>
<dbReference type="GeneID" id="37200977"/>
<dbReference type="Gene3D" id="2.60.40.640">
    <property type="match status" value="1"/>
</dbReference>
<dbReference type="InterPro" id="IPR014752">
    <property type="entry name" value="Arrestin-like_C"/>
</dbReference>
<dbReference type="STRING" id="1450537.A0A395I9B3"/>
<evidence type="ECO:0000313" key="6">
    <source>
        <dbReference type="EMBL" id="RAL16606.1"/>
    </source>
</evidence>
<keyword evidence="2" id="KW-0833">Ubl conjugation pathway</keyword>
<accession>A0A395I9B3</accession>
<dbReference type="GO" id="GO:0005829">
    <property type="term" value="C:cytosol"/>
    <property type="evidence" value="ECO:0007669"/>
    <property type="project" value="TreeGrafter"/>
</dbReference>
<evidence type="ECO:0000313" key="7">
    <source>
        <dbReference type="Proteomes" id="UP000248961"/>
    </source>
</evidence>
<feature type="domain" description="Arrestin C-terminal-like" evidence="5">
    <location>
        <begin position="172"/>
        <end position="321"/>
    </location>
</feature>
<dbReference type="EMBL" id="KZ824269">
    <property type="protein sequence ID" value="RAL16606.1"/>
    <property type="molecule type" value="Genomic_DNA"/>
</dbReference>
<dbReference type="InterPro" id="IPR050357">
    <property type="entry name" value="Arrestin_domain-protein"/>
</dbReference>
<dbReference type="Proteomes" id="UP000248961">
    <property type="component" value="Unassembled WGS sequence"/>
</dbReference>
<feature type="domain" description="Arrestin-like N-terminal" evidence="4">
    <location>
        <begin position="31"/>
        <end position="148"/>
    </location>
</feature>
<dbReference type="VEuPathDB" id="FungiDB:BO97DRAFT_420908"/>
<protein>
    <submittedName>
        <fullName evidence="6">Uncharacterized protein</fullName>
    </submittedName>
</protein>
<dbReference type="GO" id="GO:0031625">
    <property type="term" value="F:ubiquitin protein ligase binding"/>
    <property type="evidence" value="ECO:0007669"/>
    <property type="project" value="TreeGrafter"/>
</dbReference>
<name>A0A395I9B3_ASPHC</name>
<organism evidence="6 7">
    <name type="scientific">Aspergillus homomorphus (strain CBS 101889)</name>
    <dbReference type="NCBI Taxonomy" id="1450537"/>
    <lineage>
        <taxon>Eukaryota</taxon>
        <taxon>Fungi</taxon>
        <taxon>Dikarya</taxon>
        <taxon>Ascomycota</taxon>
        <taxon>Pezizomycotina</taxon>
        <taxon>Eurotiomycetes</taxon>
        <taxon>Eurotiomycetidae</taxon>
        <taxon>Eurotiales</taxon>
        <taxon>Aspergillaceae</taxon>
        <taxon>Aspergillus</taxon>
        <taxon>Aspergillus subgen. Circumdati</taxon>
    </lineage>
</organism>
<dbReference type="InterPro" id="IPR014756">
    <property type="entry name" value="Ig_E-set"/>
</dbReference>
<comment type="subunit">
    <text evidence="3">Interacts with hulA.</text>
</comment>
<evidence type="ECO:0000259" key="4">
    <source>
        <dbReference type="Pfam" id="PF00339"/>
    </source>
</evidence>
<evidence type="ECO:0000259" key="5">
    <source>
        <dbReference type="Pfam" id="PF02752"/>
    </source>
</evidence>
<dbReference type="AlphaFoldDB" id="A0A395I9B3"/>
<dbReference type="RefSeq" id="XP_025555760.1">
    <property type="nucleotide sequence ID" value="XM_025696688.1"/>
</dbReference>
<dbReference type="OrthoDB" id="2333384at2759"/>
<dbReference type="Pfam" id="PF00339">
    <property type="entry name" value="Arrestin_N"/>
    <property type="match status" value="1"/>
</dbReference>
<proteinExistence type="inferred from homology"/>
<dbReference type="PANTHER" id="PTHR11188:SF17">
    <property type="entry name" value="FI21816P1"/>
    <property type="match status" value="1"/>
</dbReference>
<sequence>MFGKETPRYDLRLDKSCIFIPVRQSPGSHASVTGSFCFSLPENIWVKVVKVRLRGTLKITRNNDMVTEDRELITYKEEQVLASSRTQSSFQVPAGDYEFLFDIPLPSDLYETSIGPEHNYHTYQLGAIIERRYRRDIVVSQALSIYRLPDMDPSHLYADSPLTIGGESEQGIEHSTSIPSSAIPFGSIVSVECGFKVPSKDVKLSAITLEVIENHHLRLEATATQAALNILNINSSRTYTLFKVTRSPTQQSELVSCTGTEWFISPTVCLPRSLALCSQSVRTKTITITHSLVVTAEFHNDNGQVVDTIVNTIPFSIYMAPGIIRPDGNVSSKIFEYNTFPPPPNFWTMRNNGRYESRMGFGW</sequence>
<dbReference type="InterPro" id="IPR011022">
    <property type="entry name" value="Arrestin_C-like"/>
</dbReference>
<dbReference type="GO" id="GO:0030674">
    <property type="term" value="F:protein-macromolecule adaptor activity"/>
    <property type="evidence" value="ECO:0007669"/>
    <property type="project" value="TreeGrafter"/>
</dbReference>
<dbReference type="Pfam" id="PF02752">
    <property type="entry name" value="Arrestin_C"/>
    <property type="match status" value="1"/>
</dbReference>
<keyword evidence="7" id="KW-1185">Reference proteome</keyword>
<comment type="similarity">
    <text evidence="1">Belongs to the arrestin family.</text>
</comment>
<evidence type="ECO:0000256" key="1">
    <source>
        <dbReference type="ARBA" id="ARBA00005298"/>
    </source>
</evidence>
<evidence type="ECO:0000256" key="2">
    <source>
        <dbReference type="ARBA" id="ARBA00022786"/>
    </source>
</evidence>
<gene>
    <name evidence="6" type="ORF">BO97DRAFT_420908</name>
</gene>
<reference evidence="6 7" key="1">
    <citation type="submission" date="2018-02" db="EMBL/GenBank/DDBJ databases">
        <title>The genomes of Aspergillus section Nigri reveals drivers in fungal speciation.</title>
        <authorList>
            <consortium name="DOE Joint Genome Institute"/>
            <person name="Vesth T.C."/>
            <person name="Nybo J."/>
            <person name="Theobald S."/>
            <person name="Brandl J."/>
            <person name="Frisvad J.C."/>
            <person name="Nielsen K.F."/>
            <person name="Lyhne E.K."/>
            <person name="Kogle M.E."/>
            <person name="Kuo A."/>
            <person name="Riley R."/>
            <person name="Clum A."/>
            <person name="Nolan M."/>
            <person name="Lipzen A."/>
            <person name="Salamov A."/>
            <person name="Henrissat B."/>
            <person name="Wiebenga A."/>
            <person name="De vries R.P."/>
            <person name="Grigoriev I.V."/>
            <person name="Mortensen U.H."/>
            <person name="Andersen M.R."/>
            <person name="Baker S.E."/>
        </authorList>
    </citation>
    <scope>NUCLEOTIDE SEQUENCE [LARGE SCALE GENOMIC DNA]</scope>
    <source>
        <strain evidence="6 7">CBS 101889</strain>
    </source>
</reference>
<dbReference type="GO" id="GO:0005886">
    <property type="term" value="C:plasma membrane"/>
    <property type="evidence" value="ECO:0007669"/>
    <property type="project" value="TreeGrafter"/>
</dbReference>
<dbReference type="PANTHER" id="PTHR11188">
    <property type="entry name" value="ARRESTIN DOMAIN CONTAINING PROTEIN"/>
    <property type="match status" value="1"/>
</dbReference>
<dbReference type="InterPro" id="IPR011021">
    <property type="entry name" value="Arrestin-like_N"/>
</dbReference>